<feature type="region of interest" description="Disordered" evidence="9">
    <location>
        <begin position="1790"/>
        <end position="1831"/>
    </location>
</feature>
<dbReference type="InterPro" id="IPR008271">
    <property type="entry name" value="Ser/Thr_kinase_AS"/>
</dbReference>
<feature type="compositionally biased region" description="Polar residues" evidence="9">
    <location>
        <begin position="755"/>
        <end position="764"/>
    </location>
</feature>
<feature type="region of interest" description="Disordered" evidence="9">
    <location>
        <begin position="1326"/>
        <end position="1349"/>
    </location>
</feature>
<comment type="catalytic activity">
    <reaction evidence="8">
        <text>L-seryl-[protein] + ATP = O-phospho-L-seryl-[protein] + ADP + H(+)</text>
        <dbReference type="Rhea" id="RHEA:17989"/>
        <dbReference type="Rhea" id="RHEA-COMP:9863"/>
        <dbReference type="Rhea" id="RHEA-COMP:11604"/>
        <dbReference type="ChEBI" id="CHEBI:15378"/>
        <dbReference type="ChEBI" id="CHEBI:29999"/>
        <dbReference type="ChEBI" id="CHEBI:30616"/>
        <dbReference type="ChEBI" id="CHEBI:83421"/>
        <dbReference type="ChEBI" id="CHEBI:456216"/>
        <dbReference type="EC" id="2.7.11.1"/>
    </reaction>
</comment>
<feature type="region of interest" description="Disordered" evidence="9">
    <location>
        <begin position="1693"/>
        <end position="1732"/>
    </location>
</feature>
<feature type="compositionally biased region" description="Basic and acidic residues" evidence="9">
    <location>
        <begin position="1808"/>
        <end position="1819"/>
    </location>
</feature>
<feature type="domain" description="Protein kinase" evidence="10">
    <location>
        <begin position="2100"/>
        <end position="2381"/>
    </location>
</feature>
<feature type="compositionally biased region" description="Low complexity" evidence="9">
    <location>
        <begin position="1328"/>
        <end position="1348"/>
    </location>
</feature>
<keyword evidence="4" id="KW-0547">Nucleotide-binding</keyword>
<dbReference type="GeneID" id="40308251"/>
<evidence type="ECO:0000313" key="12">
    <source>
        <dbReference type="EMBL" id="PFH31072.1"/>
    </source>
</evidence>
<dbReference type="PROSITE" id="PS50011">
    <property type="entry name" value="PROTEIN_KINASE_DOM"/>
    <property type="match status" value="2"/>
</dbReference>
<feature type="region of interest" description="Disordered" evidence="9">
    <location>
        <begin position="1175"/>
        <end position="1256"/>
    </location>
</feature>
<gene>
    <name evidence="12" type="ORF">BESB_032690</name>
</gene>
<feature type="compositionally biased region" description="Basic residues" evidence="9">
    <location>
        <begin position="326"/>
        <end position="337"/>
    </location>
</feature>
<dbReference type="GO" id="GO:0004691">
    <property type="term" value="F:cAMP-dependent protein kinase activity"/>
    <property type="evidence" value="ECO:0007669"/>
    <property type="project" value="TreeGrafter"/>
</dbReference>
<dbReference type="InterPro" id="IPR000719">
    <property type="entry name" value="Prot_kinase_dom"/>
</dbReference>
<feature type="region of interest" description="Disordered" evidence="9">
    <location>
        <begin position="1987"/>
        <end position="2111"/>
    </location>
</feature>
<evidence type="ECO:0000259" key="10">
    <source>
        <dbReference type="PROSITE" id="PS50011"/>
    </source>
</evidence>
<dbReference type="Gene3D" id="1.10.510.10">
    <property type="entry name" value="Transferase(Phosphotransferase) domain 1"/>
    <property type="match status" value="2"/>
</dbReference>
<name>A0A2A9M6R3_BESBE</name>
<dbReference type="RefSeq" id="XP_029215081.1">
    <property type="nucleotide sequence ID" value="XM_029361861.1"/>
</dbReference>
<evidence type="ECO:0000259" key="11">
    <source>
        <dbReference type="PROSITE" id="PS51285"/>
    </source>
</evidence>
<feature type="region of interest" description="Disordered" evidence="9">
    <location>
        <begin position="429"/>
        <end position="452"/>
    </location>
</feature>
<evidence type="ECO:0000256" key="2">
    <source>
        <dbReference type="ARBA" id="ARBA00022527"/>
    </source>
</evidence>
<organism evidence="12 13">
    <name type="scientific">Besnoitia besnoiti</name>
    <name type="common">Apicomplexan protozoan</name>
    <dbReference type="NCBI Taxonomy" id="94643"/>
    <lineage>
        <taxon>Eukaryota</taxon>
        <taxon>Sar</taxon>
        <taxon>Alveolata</taxon>
        <taxon>Apicomplexa</taxon>
        <taxon>Conoidasida</taxon>
        <taxon>Coccidia</taxon>
        <taxon>Eucoccidiorida</taxon>
        <taxon>Eimeriorina</taxon>
        <taxon>Sarcocystidae</taxon>
        <taxon>Besnoitia</taxon>
    </lineage>
</organism>
<protein>
    <recommendedName>
        <fullName evidence="1">non-specific serine/threonine protein kinase</fullName>
        <ecNumber evidence="1">2.7.11.1</ecNumber>
    </recommendedName>
</protein>
<keyword evidence="3" id="KW-0808">Transferase</keyword>
<evidence type="ECO:0000256" key="3">
    <source>
        <dbReference type="ARBA" id="ARBA00022679"/>
    </source>
</evidence>
<keyword evidence="2" id="KW-0723">Serine/threonine-protein kinase</keyword>
<feature type="compositionally biased region" description="Low complexity" evidence="9">
    <location>
        <begin position="1414"/>
        <end position="1426"/>
    </location>
</feature>
<feature type="region of interest" description="Disordered" evidence="9">
    <location>
        <begin position="1409"/>
        <end position="1455"/>
    </location>
</feature>
<keyword evidence="5" id="KW-0418">Kinase</keyword>
<dbReference type="OrthoDB" id="330080at2759"/>
<evidence type="ECO:0000256" key="1">
    <source>
        <dbReference type="ARBA" id="ARBA00012513"/>
    </source>
</evidence>
<sequence length="2438" mass="258325">MALTHSPSIFAAPVVLPMAAERLTVHPVSPSLSLLSTERSCSISDHTVPSSVADGRCGKDLSQQLEDVRSCSRRSKCKPEISTGNGQPSLLPPAGCHTVSRTRLRWRATTTRSHPAPYAGRSALSYGRIKLPHKNMRQALDGSSSERGACKTTSILRRTRTSAPRNSASFPRLHLGIQRSKHPSNIQSSAEGSLTETLCGTDLRLERTRTALRHWADGDIFPNLPVASSHSTATPIHGAEQVHPVIPQSTSFQQQLKRFCRKVSGRLGGGLLHRHLRTSTVAETQETDDTSLRGSVERCRPSKLSCGIKISSSSDRSAMFKFDFPRRRKRAHTHARKRAIESQREQRAEASQDASEKRQDTNDEDEAAEKLRDDKPMTFSSCYRASIHDNWTRSTRSGRDPSACDSRADTPLDGKLSGGFSFREATFDRPLANASGTPAVSGSGPEGRAGRSRCRMLSRAAQRRCRNSPSSDFVDIAVDLPTLPPSEDDNKASSDRDTLHRRPAMDDELEQSPECSTKTGTYSSEGGISSLLRRSTGVTPDDRKQDGVDSWRHSSGVGMIFQSEPSGVGSPLTQGLVAGMSYPKRCQLLANALRSPDAPMNTPRSPTKRECWMSAPVALDRGGQLNFASAAEQLFLMESPAGRWKTSGRGGDSFEAFNVSGVVDRVVGRAAADDAHRHSWSKRKGVSPLFDTSGTFPILSRVDTATTTVASTPLQRQSTISSCCTLQSLRSLGSTTTIVRDTSAYDTSFDLPRTDSASLKTPVTSPGCAPESASMTNQPVVSEESTSPVAAAAYETAASQELCHLSASPASEDAFLYPADERSSSPDEAAQIPPEAESSGDSVAARSVLEPLREVSARGAATGLDTGMRLHHVDGVLRVGRLQDASRIEDGGALCIVSSFKGTRTQESGKNRGTDAEQIQRCMRGSCGCEDPSVDAVRRLLGSLRLTIRDFELLETVGTGTLGRVYLARPKPPRRKRLPWISHSSAECNWVNTASFADDVSSPSAAGQAVFASAASTCGSGDKGGKAEASAAGFAQKFDLLRSFPMALKVMKKRQVLELGQEKHVIAERSILQQLRHRFIVSMICSFQDRRHIYLLMEFVNGGELFSLLRSEGMLDERDARFYIAEILLALEYLHERTIVYRDLKPENILLDHRGHVKLVDFGFARSLNASPSSAALPRAADSSRVREVSPGSRNRHPDPSANPCVVADILAQRRGSTARRSGQDAASRDSFAEEAPDAVPPRGGRAAPPSSCGGAWDAAASSAFSPLLGTPPPRERGLTAAGSDAIYPVAESLDFTSIEMNVSTVPVQRQGVALLGQGPFAPARSCAWPSPRGPAPASSSSPSCGDASAEKDQTYTVLHRLLPRSQTGGGAVTCGASLAFVDRARSANGEHSGCGLLLPPSRAVALPFGARAPSDSDTNPSSTPTGASHSALQSRWPPQESLSASSTTRPEGLVVPSLPGALAAVASTHGGPSPSSVVMCDRWTPRCAMWARDLPQSPAPHLREPPRSRQAFANTARAGHRAESTDATPCRTRLRFSGVGQLLPPCGCGTAPLGASFLGSRSSWGSLGAGIDLANDEGFPSLVKRGTSPESSAPPAPTAGSPGPWASGHFRVRVAAQGPCPVEGETRGSAGSPPTSFSCSEDGDLDRPLRRSASLCRLRRRAAAEDGACYLPRWHSPRGSERRWGSCGLSGSEHLVDGEGPPTRATSWSSIQLDPPPGSLPEDSQAGGRLSSCPAASFLEQWAASDPHVRLPKRTSAPLQASGSGAPAASYRDALSCSGRHWLDTQGVEARCSGSSSDAPWSSPLQPREREGREEAHAADGSPRRPVQARAFPSPSRRLSLCPWVCSPQSKAAGLPAELPPSSRGEGSAYVRCRSPWSDLAWLESGDYASTAAPSSACASTQISALSGPSCPDGSQPFAAQVSIASQADVASPEASFSEDALSHSTGRAAPPADKLPAASSCGDLTTAAPWAFPLRSPTSGAFRPRTAASLASPSSSSSAELSSCGDSKAVSAAGSPPLGLTPGTRLGSTPGLPDGCSPSPGRAETGECAARLPSSQSASPRPGHSHVCKAAQAAQQGAAAAPRRPAAETASEEEPKTAPCAAAVGRGSAAPCRRAREDSRLARHACGLQAADGLKGDPGSLACNACAVRRRVDEVQSAGTASRQAKETKPTTGATAAGEGPCGGEIACGGVSMRRRVAAAKEAPGARENGDWEGVSSCETSHVELLEARALTDGAAAPCSPFRSLACSPRRLVSEAGAFGDSWAQPRRSPPQPTERVERLRVFTLCGTPEYLPPEVLLVTGHDCKADCWALGVLIYEMLVGQTPFYNENPQEMYEDIIRAPVPFSPRLSPVSMDLVACLLRKTASKRPSLRALRHHSFFTSADFDWAAAAEGRLAPPFVPPVRTRTDTHMFDEYPESIGSEGPSPTADEDHWFQDF</sequence>
<feature type="region of interest" description="Disordered" evidence="9">
    <location>
        <begin position="321"/>
        <end position="375"/>
    </location>
</feature>
<feature type="region of interest" description="Disordered" evidence="9">
    <location>
        <begin position="479"/>
        <end position="551"/>
    </location>
</feature>
<feature type="compositionally biased region" description="Low complexity" evidence="9">
    <location>
        <begin position="1241"/>
        <end position="1252"/>
    </location>
</feature>
<feature type="region of interest" description="Disordered" evidence="9">
    <location>
        <begin position="747"/>
        <end position="787"/>
    </location>
</feature>
<keyword evidence="13" id="KW-1185">Reference proteome</keyword>
<evidence type="ECO:0000256" key="9">
    <source>
        <dbReference type="SAM" id="MobiDB-lite"/>
    </source>
</evidence>
<dbReference type="InterPro" id="IPR011009">
    <property type="entry name" value="Kinase-like_dom_sf"/>
</dbReference>
<feature type="compositionally biased region" description="Basic and acidic residues" evidence="9">
    <location>
        <begin position="540"/>
        <end position="551"/>
    </location>
</feature>
<feature type="compositionally biased region" description="Polar residues" evidence="9">
    <location>
        <begin position="513"/>
        <end position="538"/>
    </location>
</feature>
<feature type="compositionally biased region" description="Polar residues" evidence="9">
    <location>
        <begin position="773"/>
        <end position="787"/>
    </location>
</feature>
<feature type="region of interest" description="Disordered" evidence="9">
    <location>
        <begin position="1581"/>
        <end position="1608"/>
    </location>
</feature>
<dbReference type="PANTHER" id="PTHR24353:SF37">
    <property type="entry name" value="CAMP-DEPENDENT PROTEIN KINASE CATALYTIC SUBUNIT PRKX"/>
    <property type="match status" value="1"/>
</dbReference>
<accession>A0A2A9M6R3</accession>
<dbReference type="VEuPathDB" id="ToxoDB:BESB_032690"/>
<feature type="region of interest" description="Disordered" evidence="9">
    <location>
        <begin position="819"/>
        <end position="844"/>
    </location>
</feature>
<dbReference type="SMART" id="SM00133">
    <property type="entry name" value="S_TK_X"/>
    <property type="match status" value="1"/>
</dbReference>
<comment type="catalytic activity">
    <reaction evidence="7">
        <text>L-threonyl-[protein] + ATP = O-phospho-L-threonyl-[protein] + ADP + H(+)</text>
        <dbReference type="Rhea" id="RHEA:46608"/>
        <dbReference type="Rhea" id="RHEA-COMP:11060"/>
        <dbReference type="Rhea" id="RHEA-COMP:11605"/>
        <dbReference type="ChEBI" id="CHEBI:15378"/>
        <dbReference type="ChEBI" id="CHEBI:30013"/>
        <dbReference type="ChEBI" id="CHEBI:30616"/>
        <dbReference type="ChEBI" id="CHEBI:61977"/>
        <dbReference type="ChEBI" id="CHEBI:456216"/>
        <dbReference type="EC" id="2.7.11.1"/>
    </reaction>
</comment>
<comment type="caution">
    <text evidence="12">The sequence shown here is derived from an EMBL/GenBank/DDBJ whole genome shotgun (WGS) entry which is preliminary data.</text>
</comment>
<dbReference type="STRING" id="94643.A0A2A9M6R3"/>
<keyword evidence="6" id="KW-0067">ATP-binding</keyword>
<dbReference type="PROSITE" id="PS51285">
    <property type="entry name" value="AGC_KINASE_CTER"/>
    <property type="match status" value="1"/>
</dbReference>
<dbReference type="SMART" id="SM00220">
    <property type="entry name" value="S_TKc"/>
    <property type="match status" value="1"/>
</dbReference>
<dbReference type="SUPFAM" id="SSF56112">
    <property type="entry name" value="Protein kinase-like (PK-like)"/>
    <property type="match status" value="2"/>
</dbReference>
<dbReference type="PANTHER" id="PTHR24353">
    <property type="entry name" value="CYCLIC NUCLEOTIDE-DEPENDENT PROTEIN KINASE"/>
    <property type="match status" value="1"/>
</dbReference>
<dbReference type="EC" id="2.7.11.1" evidence="1"/>
<dbReference type="Proteomes" id="UP000224006">
    <property type="component" value="Unassembled WGS sequence"/>
</dbReference>
<evidence type="ECO:0000256" key="7">
    <source>
        <dbReference type="ARBA" id="ARBA00047899"/>
    </source>
</evidence>
<dbReference type="EMBL" id="NWUJ01000017">
    <property type="protein sequence ID" value="PFH31072.1"/>
    <property type="molecule type" value="Genomic_DNA"/>
</dbReference>
<feature type="region of interest" description="Disordered" evidence="9">
    <location>
        <begin position="2159"/>
        <end position="2180"/>
    </location>
</feature>
<feature type="region of interest" description="Disordered" evidence="9">
    <location>
        <begin position="392"/>
        <end position="417"/>
    </location>
</feature>
<dbReference type="KEGG" id="bbes:BESB_032690"/>
<dbReference type="GO" id="GO:0005952">
    <property type="term" value="C:cAMP-dependent protein kinase complex"/>
    <property type="evidence" value="ECO:0007669"/>
    <property type="project" value="TreeGrafter"/>
</dbReference>
<feature type="compositionally biased region" description="Low complexity" evidence="9">
    <location>
        <begin position="1794"/>
        <end position="1804"/>
    </location>
</feature>
<evidence type="ECO:0000256" key="8">
    <source>
        <dbReference type="ARBA" id="ARBA00048679"/>
    </source>
</evidence>
<reference evidence="12 13" key="1">
    <citation type="submission" date="2017-09" db="EMBL/GenBank/DDBJ databases">
        <title>Genome sequencing of Besnoitia besnoiti strain Bb-Ger1.</title>
        <authorList>
            <person name="Schares G."/>
            <person name="Venepally P."/>
            <person name="Lorenzi H.A."/>
        </authorList>
    </citation>
    <scope>NUCLEOTIDE SEQUENCE [LARGE SCALE GENOMIC DNA]</scope>
    <source>
        <strain evidence="12 13">Bb-Ger1</strain>
    </source>
</reference>
<dbReference type="Gene3D" id="3.30.200.20">
    <property type="entry name" value="Phosphorylase Kinase, domain 1"/>
    <property type="match status" value="2"/>
</dbReference>
<feature type="domain" description="AGC-kinase C-terminal" evidence="11">
    <location>
        <begin position="2384"/>
        <end position="2438"/>
    </location>
</feature>
<feature type="region of interest" description="Disordered" evidence="9">
    <location>
        <begin position="2416"/>
        <end position="2438"/>
    </location>
</feature>
<evidence type="ECO:0000256" key="6">
    <source>
        <dbReference type="ARBA" id="ARBA00022840"/>
    </source>
</evidence>
<dbReference type="PROSITE" id="PS00108">
    <property type="entry name" value="PROTEIN_KINASE_ST"/>
    <property type="match status" value="1"/>
</dbReference>
<evidence type="ECO:0000256" key="5">
    <source>
        <dbReference type="ARBA" id="ARBA00022777"/>
    </source>
</evidence>
<evidence type="ECO:0000313" key="13">
    <source>
        <dbReference type="Proteomes" id="UP000224006"/>
    </source>
</evidence>
<feature type="compositionally biased region" description="Polar residues" evidence="9">
    <location>
        <begin position="1441"/>
        <end position="1450"/>
    </location>
</feature>
<evidence type="ECO:0000256" key="4">
    <source>
        <dbReference type="ARBA" id="ARBA00022741"/>
    </source>
</evidence>
<feature type="compositionally biased region" description="Basic and acidic residues" evidence="9">
    <location>
        <begin position="338"/>
        <end position="361"/>
    </location>
</feature>
<dbReference type="InterPro" id="IPR000961">
    <property type="entry name" value="AGC-kinase_C"/>
</dbReference>
<dbReference type="Pfam" id="PF00069">
    <property type="entry name" value="Pkinase"/>
    <property type="match status" value="2"/>
</dbReference>
<feature type="region of interest" description="Disordered" evidence="9">
    <location>
        <begin position="1621"/>
        <end position="1646"/>
    </location>
</feature>
<feature type="compositionally biased region" description="Low complexity" evidence="9">
    <location>
        <begin position="1599"/>
        <end position="1608"/>
    </location>
</feature>
<proteinExistence type="predicted"/>
<feature type="domain" description="Protein kinase" evidence="10">
    <location>
        <begin position="951"/>
        <end position="1291"/>
    </location>
</feature>
<dbReference type="GO" id="GO:0005524">
    <property type="term" value="F:ATP binding"/>
    <property type="evidence" value="ECO:0007669"/>
    <property type="project" value="UniProtKB-KW"/>
</dbReference>
<feature type="compositionally biased region" description="Basic and acidic residues" evidence="9">
    <location>
        <begin position="488"/>
        <end position="505"/>
    </location>
</feature>
<dbReference type="FunFam" id="1.10.510.10:FF:000294">
    <property type="entry name" value="Serine/threonine-protein kinase OXI1"/>
    <property type="match status" value="1"/>
</dbReference>
<feature type="region of interest" description="Disordered" evidence="9">
    <location>
        <begin position="1936"/>
        <end position="1959"/>
    </location>
</feature>
<feature type="compositionally biased region" description="Low complexity" evidence="9">
    <location>
        <begin position="1989"/>
        <end position="2005"/>
    </location>
</feature>
<feature type="compositionally biased region" description="Low complexity" evidence="9">
    <location>
        <begin position="2071"/>
        <end position="2091"/>
    </location>
</feature>